<proteinExistence type="predicted"/>
<organism evidence="3 4">
    <name type="scientific">Planoprotostelium fungivorum</name>
    <dbReference type="NCBI Taxonomy" id="1890364"/>
    <lineage>
        <taxon>Eukaryota</taxon>
        <taxon>Amoebozoa</taxon>
        <taxon>Evosea</taxon>
        <taxon>Variosea</taxon>
        <taxon>Cavosteliida</taxon>
        <taxon>Cavosteliaceae</taxon>
        <taxon>Planoprotostelium</taxon>
    </lineage>
</organism>
<dbReference type="InterPro" id="IPR050819">
    <property type="entry name" value="Tripeptidyl-peptidase_I"/>
</dbReference>
<evidence type="ECO:0000256" key="1">
    <source>
        <dbReference type="SAM" id="MobiDB-lite"/>
    </source>
</evidence>
<dbReference type="EMBL" id="MDYQ01000005">
    <property type="protein sequence ID" value="PRP89109.1"/>
    <property type="molecule type" value="Genomic_DNA"/>
</dbReference>
<evidence type="ECO:0000313" key="3">
    <source>
        <dbReference type="EMBL" id="PRP89109.1"/>
    </source>
</evidence>
<accession>A0A2P6NYU2</accession>
<dbReference type="Pfam" id="PF09286">
    <property type="entry name" value="Pro-kuma_activ"/>
    <property type="match status" value="1"/>
</dbReference>
<dbReference type="GO" id="GO:0004175">
    <property type="term" value="F:endopeptidase activity"/>
    <property type="evidence" value="ECO:0007669"/>
    <property type="project" value="TreeGrafter"/>
</dbReference>
<reference evidence="3 4" key="1">
    <citation type="journal article" date="2018" name="Genome Biol. Evol.">
        <title>Multiple Roots of Fruiting Body Formation in Amoebozoa.</title>
        <authorList>
            <person name="Hillmann F."/>
            <person name="Forbes G."/>
            <person name="Novohradska S."/>
            <person name="Ferling I."/>
            <person name="Riege K."/>
            <person name="Groth M."/>
            <person name="Westermann M."/>
            <person name="Marz M."/>
            <person name="Spaller T."/>
            <person name="Winckler T."/>
            <person name="Schaap P."/>
            <person name="Glockner G."/>
        </authorList>
    </citation>
    <scope>NUCLEOTIDE SEQUENCE [LARGE SCALE GENOMIC DNA]</scope>
    <source>
        <strain evidence="3 4">Jena</strain>
    </source>
</reference>
<dbReference type="SUPFAM" id="SSF54897">
    <property type="entry name" value="Protease propeptides/inhibitors"/>
    <property type="match status" value="1"/>
</dbReference>
<protein>
    <submittedName>
        <fullName evidence="3">Peptidase S8 and S53 domain-containing protein</fullName>
    </submittedName>
</protein>
<dbReference type="CDD" id="cd11377">
    <property type="entry name" value="Pro-peptidase_S53"/>
    <property type="match status" value="1"/>
</dbReference>
<dbReference type="GO" id="GO:0008240">
    <property type="term" value="F:tripeptidyl-peptidase activity"/>
    <property type="evidence" value="ECO:0007669"/>
    <property type="project" value="TreeGrafter"/>
</dbReference>
<dbReference type="Proteomes" id="UP000241769">
    <property type="component" value="Unassembled WGS sequence"/>
</dbReference>
<feature type="compositionally biased region" description="Basic and acidic residues" evidence="1">
    <location>
        <begin position="1"/>
        <end position="10"/>
    </location>
</feature>
<dbReference type="AlphaFoldDB" id="A0A2P6NYU2"/>
<dbReference type="FunCoup" id="A0A2P6NYU2">
    <property type="interactions" value="5"/>
</dbReference>
<gene>
    <name evidence="3" type="ORF">PROFUN_01829</name>
</gene>
<keyword evidence="4" id="KW-1185">Reference proteome</keyword>
<sequence>MTTVVAERHQQNVPAGFKLTEEQPNQQEELTAVIHLKQENKEELKNKLDAVSDPKSSEYGKYLTREQVEAMTAAKPEHIDAVKSWLSKFQNIKVDARSDAVHVTGSLEALSKVFNTQFGVYESNDGKKHVRINGKAVVPSELEGVEFVSGLSELMKIHHGPAIINKLSD</sequence>
<evidence type="ECO:0000259" key="2">
    <source>
        <dbReference type="SMART" id="SM00944"/>
    </source>
</evidence>
<name>A0A2P6NYU2_9EUKA</name>
<dbReference type="SMART" id="SM00944">
    <property type="entry name" value="Pro-kuma_activ"/>
    <property type="match status" value="1"/>
</dbReference>
<dbReference type="InParanoid" id="A0A2P6NYU2"/>
<comment type="caution">
    <text evidence="3">The sequence shown here is derived from an EMBL/GenBank/DDBJ whole genome shotgun (WGS) entry which is preliminary data.</text>
</comment>
<dbReference type="OrthoDB" id="409122at2759"/>
<evidence type="ECO:0000313" key="4">
    <source>
        <dbReference type="Proteomes" id="UP000241769"/>
    </source>
</evidence>
<dbReference type="PANTHER" id="PTHR14218:SF15">
    <property type="entry name" value="TRIPEPTIDYL-PEPTIDASE 1"/>
    <property type="match status" value="1"/>
</dbReference>
<feature type="domain" description="Peptidase S53 activation" evidence="2">
    <location>
        <begin position="14"/>
        <end position="154"/>
    </location>
</feature>
<dbReference type="PANTHER" id="PTHR14218">
    <property type="entry name" value="PROTEASE S8 TRIPEPTIDYL PEPTIDASE I CLN2"/>
    <property type="match status" value="1"/>
</dbReference>
<feature type="region of interest" description="Disordered" evidence="1">
    <location>
        <begin position="1"/>
        <end position="24"/>
    </location>
</feature>
<dbReference type="InterPro" id="IPR015366">
    <property type="entry name" value="S53_propep"/>
</dbReference>
<dbReference type="GO" id="GO:0006508">
    <property type="term" value="P:proteolysis"/>
    <property type="evidence" value="ECO:0007669"/>
    <property type="project" value="TreeGrafter"/>
</dbReference>